<dbReference type="VEuPathDB" id="CryptoDB:GNI_016560"/>
<reference evidence="2" key="1">
    <citation type="submission" date="2013-12" db="EMBL/GenBank/DDBJ databases">
        <authorList>
            <person name="Omoto C.K."/>
            <person name="Sibley D."/>
            <person name="Venepally P."/>
            <person name="Hadjithomas M."/>
            <person name="Karamycheva S."/>
            <person name="Brunk B."/>
            <person name="Roos D."/>
            <person name="Caler E."/>
            <person name="Lorenzi H."/>
        </authorList>
    </citation>
    <scope>NUCLEOTIDE SEQUENCE</scope>
</reference>
<evidence type="ECO:0000313" key="3">
    <source>
        <dbReference type="Proteomes" id="UP000019763"/>
    </source>
</evidence>
<dbReference type="Proteomes" id="UP000019763">
    <property type="component" value="Unassembled WGS sequence"/>
</dbReference>
<dbReference type="EMBL" id="AFNH02000121">
    <property type="protein sequence ID" value="EZG82431.1"/>
    <property type="molecule type" value="Genomic_DNA"/>
</dbReference>
<dbReference type="GeneID" id="22910864"/>
<feature type="region of interest" description="Disordered" evidence="1">
    <location>
        <begin position="365"/>
        <end position="384"/>
    </location>
</feature>
<organism evidence="2 3">
    <name type="scientific">Gregarina niphandrodes</name>
    <name type="common">Septate eugregarine</name>
    <dbReference type="NCBI Taxonomy" id="110365"/>
    <lineage>
        <taxon>Eukaryota</taxon>
        <taxon>Sar</taxon>
        <taxon>Alveolata</taxon>
        <taxon>Apicomplexa</taxon>
        <taxon>Conoidasida</taxon>
        <taxon>Gregarinasina</taxon>
        <taxon>Eugregarinorida</taxon>
        <taxon>Gregarinidae</taxon>
        <taxon>Gregarina</taxon>
    </lineage>
</organism>
<dbReference type="AlphaFoldDB" id="A0A023BC68"/>
<evidence type="ECO:0000256" key="1">
    <source>
        <dbReference type="SAM" id="MobiDB-lite"/>
    </source>
</evidence>
<protein>
    <submittedName>
        <fullName evidence="2">Uncharacterized protein</fullName>
    </submittedName>
</protein>
<dbReference type="RefSeq" id="XP_011129000.1">
    <property type="nucleotide sequence ID" value="XM_011130698.1"/>
</dbReference>
<accession>A0A023BC68</accession>
<evidence type="ECO:0000313" key="2">
    <source>
        <dbReference type="EMBL" id="EZG82431.1"/>
    </source>
</evidence>
<keyword evidence="3" id="KW-1185">Reference proteome</keyword>
<dbReference type="OrthoDB" id="8300588at2759"/>
<name>A0A023BC68_GRENI</name>
<gene>
    <name evidence="2" type="ORF">GNI_016560</name>
</gene>
<comment type="caution">
    <text evidence="2">The sequence shown here is derived from an EMBL/GenBank/DDBJ whole genome shotgun (WGS) entry which is preliminary data.</text>
</comment>
<sequence length="546" mass="62051">MQALRGGSSGSLRGRAVWSLVLNAGPWAWSVVLQGVTEEGWAGELERCLGGEDDVKVLEWFERQFLSTQGSLAGVAATRGTVEEYEQLSSRGVMSVLEWLLPRFWYRETRGSGTKSGVRARARHVVSRLREAFRTTRLPASWVSYSPPPNYDGHPIFPGGTGPSSATALAYWAYYLDKREDMTPEQRLWYLAMLARWNPAPAFVYASQDLETRSRLFTNPSYFPNINGNRGLNQFEAAAALWLCYERDHDESSGTKYNPLNDRIVWPMVDQLLLFTAPFTEAFDEPPTEPFTAEYESEMVIDHQRDNGNLRMLCSRYLMGEWLNSVAIQRSHKLFDIYVNRYTEHPESFVSTYLQGLMAWHTAADPDSHAPAESQSQTEYPAFDTAHPEIYQPYEVRQLMWMEEQLVHRVVQLLLDQQAFEEKAADQATVDQATVDQATVDQATVDQENADQATVDEATVDQRTVEQENGEQQAATHPRNAGAVIWRLRQQKNFKFSVSENTFRLLYCIALQETARRVATEQGYDFAWRLGCAAISLVYGLFPPQG</sequence>
<proteinExistence type="predicted"/>